<organism evidence="2 3">
    <name type="scientific">Paramecium octaurelia</name>
    <dbReference type="NCBI Taxonomy" id="43137"/>
    <lineage>
        <taxon>Eukaryota</taxon>
        <taxon>Sar</taxon>
        <taxon>Alveolata</taxon>
        <taxon>Ciliophora</taxon>
        <taxon>Intramacronucleata</taxon>
        <taxon>Oligohymenophorea</taxon>
        <taxon>Peniculida</taxon>
        <taxon>Parameciidae</taxon>
        <taxon>Paramecium</taxon>
    </lineage>
</organism>
<dbReference type="Proteomes" id="UP000683925">
    <property type="component" value="Unassembled WGS sequence"/>
</dbReference>
<evidence type="ECO:0000313" key="2">
    <source>
        <dbReference type="EMBL" id="CAD8203807.1"/>
    </source>
</evidence>
<proteinExistence type="predicted"/>
<evidence type="ECO:0000313" key="3">
    <source>
        <dbReference type="Proteomes" id="UP000683925"/>
    </source>
</evidence>
<evidence type="ECO:0000256" key="1">
    <source>
        <dbReference type="SAM" id="MobiDB-lite"/>
    </source>
</evidence>
<dbReference type="OMA" id="FIMISPK"/>
<accession>A0A8S1XS04</accession>
<reference evidence="2" key="1">
    <citation type="submission" date="2021-01" db="EMBL/GenBank/DDBJ databases">
        <authorList>
            <consortium name="Genoscope - CEA"/>
            <person name="William W."/>
        </authorList>
    </citation>
    <scope>NUCLEOTIDE SEQUENCE</scope>
</reference>
<gene>
    <name evidence="2" type="ORF">POCTA_138.1.T1310024</name>
</gene>
<protein>
    <submittedName>
        <fullName evidence="2">Uncharacterized protein</fullName>
    </submittedName>
</protein>
<dbReference type="OrthoDB" id="307108at2759"/>
<dbReference type="AlphaFoldDB" id="A0A8S1XS04"/>
<comment type="caution">
    <text evidence="2">The sequence shown here is derived from an EMBL/GenBank/DDBJ whole genome shotgun (WGS) entry which is preliminary data.</text>
</comment>
<name>A0A8S1XS04_PAROT</name>
<sequence length="155" mass="17674">MIHSNGEQYQKQTLKKIRSFLVLISGLNCLFINLMKSSKSISSNKTTTSSTSFILNTLQTSRKHNHKPSIQPQQKSTSIMKKPFIMISPKLVQVFDESNTQRTKLLFENRLSLLQTNVQSKSESQIPNTEGQTLTSRVRKRTAPIRLSLRLPTQL</sequence>
<keyword evidence="3" id="KW-1185">Reference proteome</keyword>
<feature type="region of interest" description="Disordered" evidence="1">
    <location>
        <begin position="118"/>
        <end position="139"/>
    </location>
</feature>
<dbReference type="EMBL" id="CAJJDP010000131">
    <property type="protein sequence ID" value="CAD8203807.1"/>
    <property type="molecule type" value="Genomic_DNA"/>
</dbReference>
<feature type="compositionally biased region" description="Polar residues" evidence="1">
    <location>
        <begin position="118"/>
        <end position="136"/>
    </location>
</feature>